<geneLocation type="plasmid" evidence="2 3">
    <name>p6</name>
</geneLocation>
<evidence type="ECO:0000313" key="3">
    <source>
        <dbReference type="Proteomes" id="UP000465062"/>
    </source>
</evidence>
<dbReference type="Gene3D" id="1.10.10.10">
    <property type="entry name" value="Winged helix-like DNA-binding domain superfamily/Winged helix DNA-binding domain"/>
    <property type="match status" value="1"/>
</dbReference>
<organism evidence="2 3">
    <name type="scientific">Rossellomorea vietnamensis</name>
    <dbReference type="NCBI Taxonomy" id="218284"/>
    <lineage>
        <taxon>Bacteria</taxon>
        <taxon>Bacillati</taxon>
        <taxon>Bacillota</taxon>
        <taxon>Bacilli</taxon>
        <taxon>Bacillales</taxon>
        <taxon>Bacillaceae</taxon>
        <taxon>Rossellomorea</taxon>
    </lineage>
</organism>
<dbReference type="GO" id="GO:0006508">
    <property type="term" value="P:proteolysis"/>
    <property type="evidence" value="ECO:0007669"/>
    <property type="project" value="InterPro"/>
</dbReference>
<dbReference type="GO" id="GO:0004252">
    <property type="term" value="F:serine-type endopeptidase activity"/>
    <property type="evidence" value="ECO:0007669"/>
    <property type="project" value="InterPro"/>
</dbReference>
<dbReference type="KEGG" id="bvq:FHE72_23450"/>
<sequence>MYYYYEEEHVPRAEKVWSREKEIFEIIVSFKEKHGYTPSMREIKKRSSLQSLSTIHSYINRLKDKGYITSKQNGSHSYLVILKSEYKDKKPS</sequence>
<protein>
    <recommendedName>
        <fullName evidence="1">LexA repressor DNA-binding domain-containing protein</fullName>
    </recommendedName>
</protein>
<accession>A0A6I6UY53</accession>
<evidence type="ECO:0000259" key="1">
    <source>
        <dbReference type="Pfam" id="PF01726"/>
    </source>
</evidence>
<dbReference type="InterPro" id="IPR036388">
    <property type="entry name" value="WH-like_DNA-bd_sf"/>
</dbReference>
<dbReference type="Proteomes" id="UP000465062">
    <property type="component" value="Plasmid p6"/>
</dbReference>
<name>A0A6I6UY53_9BACI</name>
<keyword evidence="2" id="KW-0614">Plasmid</keyword>
<dbReference type="RefSeq" id="WP_159363373.1">
    <property type="nucleotide sequence ID" value="NZ_CP047395.1"/>
</dbReference>
<gene>
    <name evidence="2" type="ORF">FHE72_23450</name>
</gene>
<reference evidence="2 3" key="1">
    <citation type="submission" date="2019-06" db="EMBL/GenBank/DDBJ databases">
        <title>An operon consisting of a P-type ATPase gene and a transcriptional regular gene given the different cadmium resistance in Bacillus vietamensis 151-6 and Bacillus marisflavi 151-25.</title>
        <authorList>
            <person name="Yu X."/>
        </authorList>
    </citation>
    <scope>NUCLEOTIDE SEQUENCE [LARGE SCALE GENOMIC DNA]</scope>
    <source>
        <strain evidence="2 3">151-6</strain>
        <plasmid evidence="2 3">p6</plasmid>
    </source>
</reference>
<dbReference type="AlphaFoldDB" id="A0A6I6UY53"/>
<dbReference type="Pfam" id="PF01726">
    <property type="entry name" value="LexA_DNA_bind"/>
    <property type="match status" value="1"/>
</dbReference>
<feature type="domain" description="LexA repressor DNA-binding" evidence="1">
    <location>
        <begin position="18"/>
        <end position="73"/>
    </location>
</feature>
<dbReference type="InterPro" id="IPR036390">
    <property type="entry name" value="WH_DNA-bd_sf"/>
</dbReference>
<evidence type="ECO:0000313" key="2">
    <source>
        <dbReference type="EMBL" id="QHE63950.1"/>
    </source>
</evidence>
<proteinExistence type="predicted"/>
<dbReference type="SUPFAM" id="SSF46785">
    <property type="entry name" value="Winged helix' DNA-binding domain"/>
    <property type="match status" value="1"/>
</dbReference>
<dbReference type="EMBL" id="CP047395">
    <property type="protein sequence ID" value="QHE63950.1"/>
    <property type="molecule type" value="Genomic_DNA"/>
</dbReference>
<dbReference type="InterPro" id="IPR006199">
    <property type="entry name" value="LexA_DNA-bd_dom"/>
</dbReference>